<dbReference type="EMBL" id="MU155157">
    <property type="protein sequence ID" value="KAF9483165.1"/>
    <property type="molecule type" value="Genomic_DNA"/>
</dbReference>
<dbReference type="InterPro" id="IPR032805">
    <property type="entry name" value="Wax_synthase_dom"/>
</dbReference>
<keyword evidence="3" id="KW-0808">Transferase</keyword>
<evidence type="ECO:0000256" key="4">
    <source>
        <dbReference type="ARBA" id="ARBA00022692"/>
    </source>
</evidence>
<evidence type="ECO:0000256" key="7">
    <source>
        <dbReference type="SAM" id="Phobius"/>
    </source>
</evidence>
<reference evidence="9" key="1">
    <citation type="submission" date="2020-11" db="EMBL/GenBank/DDBJ databases">
        <authorList>
            <consortium name="DOE Joint Genome Institute"/>
            <person name="Ahrendt S."/>
            <person name="Riley R."/>
            <person name="Andreopoulos W."/>
            <person name="Labutti K."/>
            <person name="Pangilinan J."/>
            <person name="Ruiz-Duenas F.J."/>
            <person name="Barrasa J.M."/>
            <person name="Sanchez-Garcia M."/>
            <person name="Camarero S."/>
            <person name="Miyauchi S."/>
            <person name="Serrano A."/>
            <person name="Linde D."/>
            <person name="Babiker R."/>
            <person name="Drula E."/>
            <person name="Ayuso-Fernandez I."/>
            <person name="Pacheco R."/>
            <person name="Padilla G."/>
            <person name="Ferreira P."/>
            <person name="Barriuso J."/>
            <person name="Kellner H."/>
            <person name="Castanera R."/>
            <person name="Alfaro M."/>
            <person name="Ramirez L."/>
            <person name="Pisabarro A.G."/>
            <person name="Kuo A."/>
            <person name="Tritt A."/>
            <person name="Lipzen A."/>
            <person name="He G."/>
            <person name="Yan M."/>
            <person name="Ng V."/>
            <person name="Cullen D."/>
            <person name="Martin F."/>
            <person name="Rosso M.-N."/>
            <person name="Henrissat B."/>
            <person name="Hibbett D."/>
            <person name="Martinez A.T."/>
            <person name="Grigoriev I.V."/>
        </authorList>
    </citation>
    <scope>NUCLEOTIDE SEQUENCE</scope>
    <source>
        <strain evidence="9">CIRM-BRFM 674</strain>
    </source>
</reference>
<feature type="domain" description="Wax synthase" evidence="8">
    <location>
        <begin position="221"/>
        <end position="308"/>
    </location>
</feature>
<dbReference type="Pfam" id="PF13813">
    <property type="entry name" value="MBOAT_2"/>
    <property type="match status" value="1"/>
</dbReference>
<evidence type="ECO:0000256" key="3">
    <source>
        <dbReference type="ARBA" id="ARBA00022679"/>
    </source>
</evidence>
<comment type="subcellular location">
    <subcellularLocation>
        <location evidence="1">Membrane</location>
        <topology evidence="1">Multi-pass membrane protein</topology>
    </subcellularLocation>
</comment>
<evidence type="ECO:0000256" key="5">
    <source>
        <dbReference type="ARBA" id="ARBA00022989"/>
    </source>
</evidence>
<evidence type="ECO:0000256" key="6">
    <source>
        <dbReference type="ARBA" id="ARBA00023136"/>
    </source>
</evidence>
<comment type="caution">
    <text evidence="9">The sequence shown here is derived from an EMBL/GenBank/DDBJ whole genome shotgun (WGS) entry which is preliminary data.</text>
</comment>
<name>A0A9P5ZAJ7_9AGAR</name>
<evidence type="ECO:0000256" key="1">
    <source>
        <dbReference type="ARBA" id="ARBA00004141"/>
    </source>
</evidence>
<evidence type="ECO:0000259" key="8">
    <source>
        <dbReference type="Pfam" id="PF13813"/>
    </source>
</evidence>
<dbReference type="GO" id="GO:0016020">
    <property type="term" value="C:membrane"/>
    <property type="evidence" value="ECO:0007669"/>
    <property type="project" value="UniProtKB-SubCell"/>
</dbReference>
<dbReference type="PANTHER" id="PTHR31595">
    <property type="entry name" value="LONG-CHAIN-ALCOHOL O-FATTY-ACYLTRANSFERASE 3-RELATED"/>
    <property type="match status" value="1"/>
</dbReference>
<feature type="transmembrane region" description="Helical" evidence="7">
    <location>
        <begin position="35"/>
        <end position="53"/>
    </location>
</feature>
<evidence type="ECO:0000313" key="9">
    <source>
        <dbReference type="EMBL" id="KAF9483165.1"/>
    </source>
</evidence>
<gene>
    <name evidence="9" type="ORF">BDN70DRAFT_874208</name>
</gene>
<proteinExistence type="inferred from homology"/>
<dbReference type="OrthoDB" id="1077582at2759"/>
<dbReference type="AlphaFoldDB" id="A0A9P5ZAJ7"/>
<evidence type="ECO:0000313" key="10">
    <source>
        <dbReference type="Proteomes" id="UP000807469"/>
    </source>
</evidence>
<keyword evidence="10" id="KW-1185">Reference proteome</keyword>
<evidence type="ECO:0000256" key="2">
    <source>
        <dbReference type="ARBA" id="ARBA00007282"/>
    </source>
</evidence>
<keyword evidence="5 7" id="KW-1133">Transmembrane helix</keyword>
<dbReference type="InterPro" id="IPR044851">
    <property type="entry name" value="Wax_synthase"/>
</dbReference>
<dbReference type="GO" id="GO:0008374">
    <property type="term" value="F:O-acyltransferase activity"/>
    <property type="evidence" value="ECO:0007669"/>
    <property type="project" value="InterPro"/>
</dbReference>
<dbReference type="GO" id="GO:0006629">
    <property type="term" value="P:lipid metabolic process"/>
    <property type="evidence" value="ECO:0007669"/>
    <property type="project" value="InterPro"/>
</dbReference>
<feature type="transmembrane region" description="Helical" evidence="7">
    <location>
        <begin position="6"/>
        <end position="23"/>
    </location>
</feature>
<comment type="similarity">
    <text evidence="2">Belongs to the wax synthase family.</text>
</comment>
<feature type="transmembrane region" description="Helical" evidence="7">
    <location>
        <begin position="183"/>
        <end position="213"/>
    </location>
</feature>
<dbReference type="PANTHER" id="PTHR31595:SF67">
    <property type="entry name" value="WAX SYNTHASE DOMAIN-CONTAINING PROTEIN"/>
    <property type="match status" value="1"/>
</dbReference>
<sequence>MGSKPNLNLWLWILLEGLYILALTLKPARHRWRQLLFVAIFSIAGYALVYYRTDYRHLGVGERGLSARLPILVAFASSNLMLCEPHRDIRLIGQKANISELPFTERLWWAVLVWANPRGVNFAHEPTANLPSRPTHTTHISFVLEQLQSILGYMLLLDLVGAMNRANPYYTKDVPVIVGMQRLWWIAGFGFGAAIWLLVSMQFMFLSIMLVLLGASNPNDCPRFFGSPFDGYTVRRVWSKFWHQMLRRPCVTHADFAAKALQLDPNSKNTYILKLTVAFLLSGIIHYISEAVPAESITEPLGCLVFFLLQTVAIVFEEFVIKLARAVGFGVAKCDRSRKGGPNANSEGKPSWWVRVVGYLWVLLWIDFSLPYWTAAGYRAGWTEEIPQFSVILGLWKGDWFPLNKPVM</sequence>
<keyword evidence="4 7" id="KW-0812">Transmembrane</keyword>
<accession>A0A9P5ZAJ7</accession>
<organism evidence="9 10">
    <name type="scientific">Pholiota conissans</name>
    <dbReference type="NCBI Taxonomy" id="109636"/>
    <lineage>
        <taxon>Eukaryota</taxon>
        <taxon>Fungi</taxon>
        <taxon>Dikarya</taxon>
        <taxon>Basidiomycota</taxon>
        <taxon>Agaricomycotina</taxon>
        <taxon>Agaricomycetes</taxon>
        <taxon>Agaricomycetidae</taxon>
        <taxon>Agaricales</taxon>
        <taxon>Agaricineae</taxon>
        <taxon>Strophariaceae</taxon>
        <taxon>Pholiota</taxon>
    </lineage>
</organism>
<keyword evidence="6 7" id="KW-0472">Membrane</keyword>
<dbReference type="Proteomes" id="UP000807469">
    <property type="component" value="Unassembled WGS sequence"/>
</dbReference>
<protein>
    <recommendedName>
        <fullName evidence="8">Wax synthase domain-containing protein</fullName>
    </recommendedName>
</protein>